<accession>A0A9D5DPD1</accession>
<keyword evidence="2" id="KW-1185">Reference proteome</keyword>
<evidence type="ECO:0000313" key="1">
    <source>
        <dbReference type="EMBL" id="KQL56066.1"/>
    </source>
</evidence>
<protein>
    <submittedName>
        <fullName evidence="1">Uncharacterized protein</fullName>
    </submittedName>
</protein>
<dbReference type="EMBL" id="LJJD01000034">
    <property type="protein sequence ID" value="KQL56066.1"/>
    <property type="molecule type" value="Genomic_DNA"/>
</dbReference>
<organism evidence="1 2">
    <name type="scientific">Alkalicoccobacillus plakortidis</name>
    <dbReference type="NCBI Taxonomy" id="444060"/>
    <lineage>
        <taxon>Bacteria</taxon>
        <taxon>Bacillati</taxon>
        <taxon>Bacillota</taxon>
        <taxon>Bacilli</taxon>
        <taxon>Bacillales</taxon>
        <taxon>Bacillaceae</taxon>
        <taxon>Alkalicoccobacillus</taxon>
    </lineage>
</organism>
<evidence type="ECO:0000313" key="2">
    <source>
        <dbReference type="Proteomes" id="UP000051061"/>
    </source>
</evidence>
<proteinExistence type="predicted"/>
<name>A0A9D5DPD1_9BACI</name>
<reference evidence="1 2" key="1">
    <citation type="submission" date="2015-09" db="EMBL/GenBank/DDBJ databases">
        <title>Genome sequencing project for genomic taxonomy and phylogenomics of Bacillus-like bacteria.</title>
        <authorList>
            <person name="Liu B."/>
            <person name="Wang J."/>
            <person name="Zhu Y."/>
            <person name="Liu G."/>
            <person name="Chen Q."/>
            <person name="Chen Z."/>
            <person name="Lan J."/>
            <person name="Che J."/>
            <person name="Ge C."/>
            <person name="Shi H."/>
            <person name="Pan Z."/>
            <person name="Liu X."/>
        </authorList>
    </citation>
    <scope>NUCLEOTIDE SEQUENCE [LARGE SCALE GENOMIC DNA]</scope>
    <source>
        <strain evidence="1 2">DSM 19153</strain>
    </source>
</reference>
<dbReference type="Proteomes" id="UP000051061">
    <property type="component" value="Unassembled WGS sequence"/>
</dbReference>
<comment type="caution">
    <text evidence="1">The sequence shown here is derived from an EMBL/GenBank/DDBJ whole genome shotgun (WGS) entry which is preliminary data.</text>
</comment>
<gene>
    <name evidence="1" type="ORF">AN965_15485</name>
</gene>
<dbReference type="AlphaFoldDB" id="A0A9D5DPD1"/>
<sequence>MNGIGNAAVKLGKDKVDKWHKNPKKKTKAEPEDHYFQNRFHGYEPPLYFYTHIRVFQNRNILFNSFG</sequence>